<dbReference type="GO" id="GO:0005096">
    <property type="term" value="F:GTPase activator activity"/>
    <property type="evidence" value="ECO:0007669"/>
    <property type="project" value="UniProtKB-KW"/>
</dbReference>
<dbReference type="PANTHER" id="PTHR47219">
    <property type="entry name" value="RAB GTPASE-ACTIVATING PROTEIN 1-LIKE"/>
    <property type="match status" value="1"/>
</dbReference>
<feature type="compositionally biased region" description="Polar residues" evidence="2">
    <location>
        <begin position="52"/>
        <end position="62"/>
    </location>
</feature>
<dbReference type="GO" id="GO:0031267">
    <property type="term" value="F:small GTPase binding"/>
    <property type="evidence" value="ECO:0007669"/>
    <property type="project" value="TreeGrafter"/>
</dbReference>
<evidence type="ECO:0000313" key="4">
    <source>
        <dbReference type="Ensembl" id="ENSECRP00000016647.1"/>
    </source>
</evidence>
<dbReference type="FunFam" id="1.10.10.750:FF:000001">
    <property type="entry name" value="TBC1 domain family member 10A"/>
    <property type="match status" value="1"/>
</dbReference>
<evidence type="ECO:0000256" key="1">
    <source>
        <dbReference type="ARBA" id="ARBA00022468"/>
    </source>
</evidence>
<dbReference type="FunFam" id="1.10.472.80:FF:000008">
    <property type="entry name" value="TBC1 domain family member 10A"/>
    <property type="match status" value="1"/>
</dbReference>
<dbReference type="Ensembl" id="ENSECRT00000016942.1">
    <property type="protein sequence ID" value="ENSECRP00000016647.1"/>
    <property type="gene ID" value="ENSECRG00000011062.1"/>
</dbReference>
<proteinExistence type="predicted"/>
<dbReference type="Gene3D" id="1.10.8.270">
    <property type="entry name" value="putative rabgap domain of human tbc1 domain family member 14 like domains"/>
    <property type="match status" value="1"/>
</dbReference>
<accession>A0A8C4SFS0</accession>
<dbReference type="SMART" id="SM00164">
    <property type="entry name" value="TBC"/>
    <property type="match status" value="1"/>
</dbReference>
<dbReference type="InterPro" id="IPR035969">
    <property type="entry name" value="Rab-GAP_TBC_sf"/>
</dbReference>
<gene>
    <name evidence="4" type="primary">TBC1D10B</name>
    <name evidence="4" type="synonym">LOC114661760</name>
</gene>
<keyword evidence="1" id="KW-0343">GTPase activation</keyword>
<dbReference type="Gene3D" id="1.10.472.80">
    <property type="entry name" value="Ypt/Rab-GAP domain of gyp1p, domain 3"/>
    <property type="match status" value="1"/>
</dbReference>
<feature type="compositionally biased region" description="Pro residues" evidence="2">
    <location>
        <begin position="95"/>
        <end position="104"/>
    </location>
</feature>
<feature type="compositionally biased region" description="Basic and acidic residues" evidence="2">
    <location>
        <begin position="112"/>
        <end position="121"/>
    </location>
</feature>
<dbReference type="GO" id="GO:0005886">
    <property type="term" value="C:plasma membrane"/>
    <property type="evidence" value="ECO:0007669"/>
    <property type="project" value="UniProtKB-ARBA"/>
</dbReference>
<feature type="domain" description="Rab-GAP TBC" evidence="3">
    <location>
        <begin position="265"/>
        <end position="453"/>
    </location>
</feature>
<evidence type="ECO:0000259" key="3">
    <source>
        <dbReference type="PROSITE" id="PS50086"/>
    </source>
</evidence>
<feature type="region of interest" description="Disordered" evidence="2">
    <location>
        <begin position="1"/>
        <end position="143"/>
    </location>
</feature>
<reference evidence="4" key="2">
    <citation type="submission" date="2025-08" db="UniProtKB">
        <authorList>
            <consortium name="Ensembl"/>
        </authorList>
    </citation>
    <scope>IDENTIFICATION</scope>
</reference>
<feature type="compositionally biased region" description="Basic and acidic residues" evidence="2">
    <location>
        <begin position="576"/>
        <end position="586"/>
    </location>
</feature>
<dbReference type="InterPro" id="IPR000195">
    <property type="entry name" value="Rab-GAP-TBC_dom"/>
</dbReference>
<dbReference type="PANTHER" id="PTHR47219:SF17">
    <property type="entry name" value="TBC1 DOMAIN FAMILY MEMBER 10B"/>
    <property type="match status" value="1"/>
</dbReference>
<dbReference type="SUPFAM" id="SSF47923">
    <property type="entry name" value="Ypt/Rab-GAP domain of gyp1p"/>
    <property type="match status" value="2"/>
</dbReference>
<dbReference type="FunFam" id="1.10.8.270:FF:000007">
    <property type="entry name" value="TBC1 domain family member 10A"/>
    <property type="match status" value="1"/>
</dbReference>
<reference evidence="4" key="1">
    <citation type="submission" date="2021-06" db="EMBL/GenBank/DDBJ databases">
        <authorList>
            <consortium name="Wellcome Sanger Institute Data Sharing"/>
        </authorList>
    </citation>
    <scope>NUCLEOTIDE SEQUENCE [LARGE SCALE GENOMIC DNA]</scope>
</reference>
<sequence>MSTEVDSATVPLSPSTGRPVSSQTSDGPGFRDPLPPPVKPKPKDLLKESGSAHISSPGTMETQAPPPLPKSAIYGDPAIMSAAQQHKRLGESLPPASPQSPKPLSPATWHKALPEDGHQNDMAESAPSPVPEHSLPSAGPVPSVLLGMGSGSMSSLGPPLPLFRKQVAQDSMSYLESASMISGTQESLAGFGDDASSMGSDSEVNGMTFRKTDKYGFVGGAQFSERELNVQVARERERKWLEMFKNWNKWISRRFPKVKLRCRKGIPSSLRSLAWQLLSNSKDLMDQNRGKFEELERQPGDPKWLDIIEKDLHRQFPFHEMFSARGGHGQQDLYRILKAYTIYRPDEGYCQAQAPVAAVLLMHMPAEQAFWCLVQICEKYLPGYYSAGLEAIQLDGEIFFSLLRKVSPMAYRHLKKHKIDPILYMTEWFMCVFSRTLPWASVLRIWDMFFCEGVKIIFRVGLVLLRQVLGSVDKLRDCQGMYETMEKLRNIPPEYMREELLVHEVISLTVTEAVVERERVVQEKKWLVSRGEFQLKRSRRLHGAHAIYEERQRTGSFGGYPLRTSSSVLSLPGLRRSKEDHWKQKSDPQVVSEGLRPSLPSPMANNAPLVGSLPADGVQNTTKKSKEERKKEKEKEKQRGKEEKEREKLDKDRRKTRQPGQLQFLRDRLQV</sequence>
<feature type="region of interest" description="Disordered" evidence="2">
    <location>
        <begin position="571"/>
        <end position="671"/>
    </location>
</feature>
<evidence type="ECO:0000313" key="5">
    <source>
        <dbReference type="Proteomes" id="UP000694620"/>
    </source>
</evidence>
<keyword evidence="5" id="KW-1185">Reference proteome</keyword>
<reference evidence="4" key="3">
    <citation type="submission" date="2025-09" db="UniProtKB">
        <authorList>
            <consortium name="Ensembl"/>
        </authorList>
    </citation>
    <scope>IDENTIFICATION</scope>
</reference>
<dbReference type="Gene3D" id="1.10.10.750">
    <property type="entry name" value="Ypt/Rab-GAP domain of gyp1p, domain 1"/>
    <property type="match status" value="1"/>
</dbReference>
<protein>
    <submittedName>
        <fullName evidence="4">TBC1 domain family, member 10b</fullName>
    </submittedName>
</protein>
<feature type="compositionally biased region" description="Basic and acidic residues" evidence="2">
    <location>
        <begin position="624"/>
        <end position="653"/>
    </location>
</feature>
<dbReference type="PROSITE" id="PS50086">
    <property type="entry name" value="TBC_RABGAP"/>
    <property type="match status" value="1"/>
</dbReference>
<name>A0A8C4SFS0_ERPCA</name>
<dbReference type="InterPro" id="IPR050302">
    <property type="entry name" value="Rab_GAP_TBC_domain"/>
</dbReference>
<feature type="compositionally biased region" description="Polar residues" evidence="2">
    <location>
        <begin position="1"/>
        <end position="26"/>
    </location>
</feature>
<evidence type="ECO:0000256" key="2">
    <source>
        <dbReference type="SAM" id="MobiDB-lite"/>
    </source>
</evidence>
<dbReference type="Proteomes" id="UP000694620">
    <property type="component" value="Chromosome 12"/>
</dbReference>
<organism evidence="4 5">
    <name type="scientific">Erpetoichthys calabaricus</name>
    <name type="common">Rope fish</name>
    <name type="synonym">Calamoichthys calabaricus</name>
    <dbReference type="NCBI Taxonomy" id="27687"/>
    <lineage>
        <taxon>Eukaryota</taxon>
        <taxon>Metazoa</taxon>
        <taxon>Chordata</taxon>
        <taxon>Craniata</taxon>
        <taxon>Vertebrata</taxon>
        <taxon>Euteleostomi</taxon>
        <taxon>Actinopterygii</taxon>
        <taxon>Polypteriformes</taxon>
        <taxon>Polypteridae</taxon>
        <taxon>Erpetoichthys</taxon>
    </lineage>
</organism>
<dbReference type="AlphaFoldDB" id="A0A8C4SFS0"/>
<dbReference type="GeneTree" id="ENSGT00940000159805"/>
<dbReference type="Pfam" id="PF00566">
    <property type="entry name" value="RabGAP-TBC"/>
    <property type="match status" value="1"/>
</dbReference>